<organism evidence="1 2">
    <name type="scientific">Halorubrum ezzemoulense</name>
    <name type="common">Halorubrum chaoviator</name>
    <dbReference type="NCBI Taxonomy" id="337243"/>
    <lineage>
        <taxon>Archaea</taxon>
        <taxon>Methanobacteriati</taxon>
        <taxon>Methanobacteriota</taxon>
        <taxon>Stenosarchaea group</taxon>
        <taxon>Halobacteria</taxon>
        <taxon>Halobacteriales</taxon>
        <taxon>Haloferacaceae</taxon>
        <taxon>Halorubrum</taxon>
    </lineage>
</organism>
<sequence length="65" mass="7461">MSCDYPTDSLACFPRINTKVEKKPGDDGIVAELVVERRDRVRGYRYTFSTDSSEHVFNGRETLCE</sequence>
<evidence type="ECO:0000313" key="1">
    <source>
        <dbReference type="EMBL" id="OYR59773.1"/>
    </source>
</evidence>
<reference evidence="1 2" key="1">
    <citation type="journal article" date="2014" name="Front. Microbiol.">
        <title>Population and genomic analysis of the genus Halorubrum.</title>
        <authorList>
            <person name="Fullmer M.S."/>
            <person name="Soucy S.M."/>
            <person name="Swithers K.S."/>
            <person name="Makkay A.M."/>
            <person name="Wheeler R."/>
            <person name="Ventosa A."/>
            <person name="Gogarten J.P."/>
            <person name="Papke R.T."/>
        </authorList>
    </citation>
    <scope>NUCLEOTIDE SEQUENCE [LARGE SCALE GENOMIC DNA]</scope>
    <source>
        <strain evidence="1 2">LD3</strain>
    </source>
</reference>
<dbReference type="AlphaFoldDB" id="A0A256ITI9"/>
<dbReference type="EMBL" id="NHOW01000134">
    <property type="protein sequence ID" value="OYR59773.1"/>
    <property type="molecule type" value="Genomic_DNA"/>
</dbReference>
<dbReference type="Proteomes" id="UP000216409">
    <property type="component" value="Unassembled WGS sequence"/>
</dbReference>
<name>A0A256ITI9_HALEZ</name>
<proteinExistence type="predicted"/>
<accession>A0A256ITI9</accession>
<protein>
    <submittedName>
        <fullName evidence="1">Uncharacterized protein</fullName>
    </submittedName>
</protein>
<evidence type="ECO:0000313" key="2">
    <source>
        <dbReference type="Proteomes" id="UP000216409"/>
    </source>
</evidence>
<gene>
    <name evidence="1" type="ORF">DJ83_11625</name>
</gene>
<comment type="caution">
    <text evidence="1">The sequence shown here is derived from an EMBL/GenBank/DDBJ whole genome shotgun (WGS) entry which is preliminary data.</text>
</comment>